<reference evidence="1 2" key="1">
    <citation type="submission" date="2019-08" db="EMBL/GenBank/DDBJ databases">
        <title>A chromosome-level genome assembly, high-density linkage maps, and genome scans reveal the genomic architecture of hybrid incompatibilities underlying speciation via character displacement in darters (Percidae: Etheostominae).</title>
        <authorList>
            <person name="Moran R.L."/>
            <person name="Catchen J.M."/>
            <person name="Fuller R.C."/>
        </authorList>
    </citation>
    <scope>NUCLEOTIDE SEQUENCE [LARGE SCALE GENOMIC DNA]</scope>
    <source>
        <strain evidence="1">EspeVRDwgs_2016</strain>
        <tissue evidence="1">Muscle</tissue>
    </source>
</reference>
<dbReference type="InterPro" id="IPR006801">
    <property type="entry name" value="ApoA-II"/>
</dbReference>
<gene>
    <name evidence="1" type="ORF">FQN60_017211</name>
</gene>
<keyword evidence="2" id="KW-1185">Reference proteome</keyword>
<dbReference type="AlphaFoldDB" id="A0A5J5DEX3"/>
<dbReference type="Pfam" id="PF04711">
    <property type="entry name" value="ApoA-II"/>
    <property type="match status" value="1"/>
</dbReference>
<dbReference type="GO" id="GO:0006869">
    <property type="term" value="P:lipid transport"/>
    <property type="evidence" value="ECO:0007669"/>
    <property type="project" value="InterPro"/>
</dbReference>
<protein>
    <submittedName>
        <fullName evidence="1">Uncharacterized protein</fullName>
    </submittedName>
</protein>
<dbReference type="SUPFAM" id="SSF47162">
    <property type="entry name" value="Apolipoprotein"/>
    <property type="match status" value="1"/>
</dbReference>
<evidence type="ECO:0000313" key="1">
    <source>
        <dbReference type="EMBL" id="KAA8591837.1"/>
    </source>
</evidence>
<dbReference type="Gene3D" id="6.10.250.100">
    <property type="match status" value="2"/>
</dbReference>
<evidence type="ECO:0000313" key="2">
    <source>
        <dbReference type="Proteomes" id="UP000327493"/>
    </source>
</evidence>
<dbReference type="GO" id="GO:0008289">
    <property type="term" value="F:lipid binding"/>
    <property type="evidence" value="ECO:0007669"/>
    <property type="project" value="InterPro"/>
</dbReference>
<comment type="caution">
    <text evidence="1">The sequence shown here is derived from an EMBL/GenBank/DDBJ whole genome shotgun (WGS) entry which is preliminary data.</text>
</comment>
<proteinExistence type="predicted"/>
<sequence>MSLSGAPRAAADCYIRYIRGLSCSSAAMKFSLVAAFLVVLAVAHGTEAGSVVKRDAQTDLEKLTQLINDMSASITSATQDMVEKVKALEVTNTAQTYIDDSRAQIQPLVDKVQAEAAKLQEQVKPYIANIEDHIKPLTDNFQAQVKPLTDNFQAQVQPLTDIMEKFFQQVMDQTKALLPPQWALCFIDISLIEANDVSRGLNSVPSVP</sequence>
<dbReference type="Proteomes" id="UP000327493">
    <property type="component" value="Chromosome 6"/>
</dbReference>
<dbReference type="GO" id="GO:0005576">
    <property type="term" value="C:extracellular region"/>
    <property type="evidence" value="ECO:0007669"/>
    <property type="project" value="InterPro"/>
</dbReference>
<feature type="non-terminal residue" evidence="1">
    <location>
        <position position="208"/>
    </location>
</feature>
<name>A0A5J5DEX3_9PERO</name>
<dbReference type="EMBL" id="VOFY01000006">
    <property type="protein sequence ID" value="KAA8591837.1"/>
    <property type="molecule type" value="Genomic_DNA"/>
</dbReference>
<organism evidence="1 2">
    <name type="scientific">Etheostoma spectabile</name>
    <name type="common">orangethroat darter</name>
    <dbReference type="NCBI Taxonomy" id="54343"/>
    <lineage>
        <taxon>Eukaryota</taxon>
        <taxon>Metazoa</taxon>
        <taxon>Chordata</taxon>
        <taxon>Craniata</taxon>
        <taxon>Vertebrata</taxon>
        <taxon>Euteleostomi</taxon>
        <taxon>Actinopterygii</taxon>
        <taxon>Neopterygii</taxon>
        <taxon>Teleostei</taxon>
        <taxon>Neoteleostei</taxon>
        <taxon>Acanthomorphata</taxon>
        <taxon>Eupercaria</taxon>
        <taxon>Perciformes</taxon>
        <taxon>Percoidei</taxon>
        <taxon>Percidae</taxon>
        <taxon>Etheostomatinae</taxon>
        <taxon>Etheostoma</taxon>
    </lineage>
</organism>
<accession>A0A5J5DEX3</accession>
<dbReference type="GO" id="GO:0042157">
    <property type="term" value="P:lipoprotein metabolic process"/>
    <property type="evidence" value="ECO:0007669"/>
    <property type="project" value="InterPro"/>
</dbReference>